<dbReference type="RefSeq" id="WP_138649348.1">
    <property type="nucleotide sequence ID" value="NZ_VCKW01000266.1"/>
</dbReference>
<organism evidence="2 3">
    <name type="scientific">Actinomadura soli</name>
    <dbReference type="NCBI Taxonomy" id="2508997"/>
    <lineage>
        <taxon>Bacteria</taxon>
        <taxon>Bacillati</taxon>
        <taxon>Actinomycetota</taxon>
        <taxon>Actinomycetes</taxon>
        <taxon>Streptosporangiales</taxon>
        <taxon>Thermomonosporaceae</taxon>
        <taxon>Actinomadura</taxon>
    </lineage>
</organism>
<proteinExistence type="predicted"/>
<name>A0A5C4J4Y7_9ACTN</name>
<evidence type="ECO:0000259" key="1">
    <source>
        <dbReference type="Pfam" id="PF04149"/>
    </source>
</evidence>
<feature type="domain" description="DUF397" evidence="1">
    <location>
        <begin position="5"/>
        <end position="51"/>
    </location>
</feature>
<evidence type="ECO:0000313" key="3">
    <source>
        <dbReference type="Proteomes" id="UP000309174"/>
    </source>
</evidence>
<accession>A0A5C4J4Y7</accession>
<dbReference type="InterPro" id="IPR007278">
    <property type="entry name" value="DUF397"/>
</dbReference>
<evidence type="ECO:0000313" key="2">
    <source>
        <dbReference type="EMBL" id="TMQ90725.1"/>
    </source>
</evidence>
<dbReference type="Pfam" id="PF04149">
    <property type="entry name" value="DUF397"/>
    <property type="match status" value="1"/>
</dbReference>
<protein>
    <submittedName>
        <fullName evidence="2">DUF397 domain-containing protein</fullName>
    </submittedName>
</protein>
<reference evidence="2 3" key="1">
    <citation type="submission" date="2019-05" db="EMBL/GenBank/DDBJ databases">
        <title>Draft genome sequence of Actinomadura sp. 14C53.</title>
        <authorList>
            <person name="Saricaoglu S."/>
            <person name="Isik K."/>
        </authorList>
    </citation>
    <scope>NUCLEOTIDE SEQUENCE [LARGE SCALE GENOMIC DNA]</scope>
    <source>
        <strain evidence="2 3">14C53</strain>
    </source>
</reference>
<dbReference type="OrthoDB" id="4327960at2"/>
<keyword evidence="3" id="KW-1185">Reference proteome</keyword>
<dbReference type="AlphaFoldDB" id="A0A5C4J4Y7"/>
<comment type="caution">
    <text evidence="2">The sequence shown here is derived from an EMBL/GenBank/DDBJ whole genome shotgun (WGS) entry which is preliminary data.</text>
</comment>
<gene>
    <name evidence="2" type="ORF">ETD83_34210</name>
</gene>
<dbReference type="Proteomes" id="UP000309174">
    <property type="component" value="Unassembled WGS sequence"/>
</dbReference>
<dbReference type="EMBL" id="VCKW01000266">
    <property type="protein sequence ID" value="TMQ90725.1"/>
    <property type="molecule type" value="Genomic_DNA"/>
</dbReference>
<sequence>MMRELTWRKSSYSSSDGDQCVELAGMETKVVVRDSKDPHGPVLVVSREALRFAIRAVDE</sequence>